<keyword evidence="2" id="KW-0472">Membrane</keyword>
<reference evidence="3" key="1">
    <citation type="submission" date="2022-01" db="EMBL/GenBank/DDBJ databases">
        <title>Comparative genomics reveals a dynamic genome evolution in the ectomycorrhizal milk-cap (Lactarius) mushrooms.</title>
        <authorList>
            <consortium name="DOE Joint Genome Institute"/>
            <person name="Lebreton A."/>
            <person name="Tang N."/>
            <person name="Kuo A."/>
            <person name="LaButti K."/>
            <person name="Drula E."/>
            <person name="Barry K."/>
            <person name="Clum A."/>
            <person name="Lipzen A."/>
            <person name="Mousain D."/>
            <person name="Ng V."/>
            <person name="Wang R."/>
            <person name="Wang X."/>
            <person name="Dai Y."/>
            <person name="Henrissat B."/>
            <person name="Grigoriev I.V."/>
            <person name="Guerin-Laguette A."/>
            <person name="Yu F."/>
            <person name="Martin F.M."/>
        </authorList>
    </citation>
    <scope>NUCLEOTIDE SEQUENCE</scope>
    <source>
        <strain evidence="3">QP</strain>
    </source>
</reference>
<feature type="transmembrane region" description="Helical" evidence="2">
    <location>
        <begin position="17"/>
        <end position="40"/>
    </location>
</feature>
<keyword evidence="2" id="KW-0812">Transmembrane</keyword>
<evidence type="ECO:0000256" key="2">
    <source>
        <dbReference type="SAM" id="Phobius"/>
    </source>
</evidence>
<feature type="transmembrane region" description="Helical" evidence="2">
    <location>
        <begin position="52"/>
        <end position="73"/>
    </location>
</feature>
<evidence type="ECO:0000313" key="4">
    <source>
        <dbReference type="Proteomes" id="UP001201163"/>
    </source>
</evidence>
<evidence type="ECO:0000313" key="3">
    <source>
        <dbReference type="EMBL" id="KAH9001227.1"/>
    </source>
</evidence>
<proteinExistence type="predicted"/>
<name>A0AAD4QHZ6_9AGAM</name>
<dbReference type="AlphaFoldDB" id="A0AAD4QHZ6"/>
<organism evidence="3 4">
    <name type="scientific">Lactarius akahatsu</name>
    <dbReference type="NCBI Taxonomy" id="416441"/>
    <lineage>
        <taxon>Eukaryota</taxon>
        <taxon>Fungi</taxon>
        <taxon>Dikarya</taxon>
        <taxon>Basidiomycota</taxon>
        <taxon>Agaricomycotina</taxon>
        <taxon>Agaricomycetes</taxon>
        <taxon>Russulales</taxon>
        <taxon>Russulaceae</taxon>
        <taxon>Lactarius</taxon>
    </lineage>
</organism>
<feature type="transmembrane region" description="Helical" evidence="2">
    <location>
        <begin position="93"/>
        <end position="111"/>
    </location>
</feature>
<accession>A0AAD4QHZ6</accession>
<gene>
    <name evidence="3" type="ORF">EDB92DRAFT_32848</name>
</gene>
<keyword evidence="2" id="KW-1133">Transmembrane helix</keyword>
<sequence length="342" mass="36946">MPTPQPSRLLLVKSPFLLVRFVIFSLLVYLGLTALGFAAWEVGASRAAGVRINGASALLIFTSIATSLCIAASSVDVTISSLKVSMAGVECLWTGVFSSLQIAASVFVTLVGPPESCEARAPLAVCASTTILVPVSWLSATLLLGYFIAITTLCITHLRLYPALWSTPLYDIAWFVEDNAEDKRNSAPQLPPINTSTLTRLSVASRRHSTSSLPRDVENQVPVSASPDREKALPSPASSNVWWGRLLPGRAGKDHPFSIRRVKRPEFQWEGNEGNLGYGLHASSTYPGLQVPSSDVSQSPPYPSVTEVALNEDEPIPLGDRSQWVRAARVPKPYAPRLQRDG</sequence>
<feature type="region of interest" description="Disordered" evidence="1">
    <location>
        <begin position="207"/>
        <end position="235"/>
    </location>
</feature>
<evidence type="ECO:0000256" key="1">
    <source>
        <dbReference type="SAM" id="MobiDB-lite"/>
    </source>
</evidence>
<evidence type="ECO:0008006" key="5">
    <source>
        <dbReference type="Google" id="ProtNLM"/>
    </source>
</evidence>
<protein>
    <recommendedName>
        <fullName evidence="5">Transmembrane protein</fullName>
    </recommendedName>
</protein>
<dbReference type="EMBL" id="JAKELL010000001">
    <property type="protein sequence ID" value="KAH9001227.1"/>
    <property type="molecule type" value="Genomic_DNA"/>
</dbReference>
<dbReference type="Proteomes" id="UP001201163">
    <property type="component" value="Unassembled WGS sequence"/>
</dbReference>
<comment type="caution">
    <text evidence="3">The sequence shown here is derived from an EMBL/GenBank/DDBJ whole genome shotgun (WGS) entry which is preliminary data.</text>
</comment>
<keyword evidence="4" id="KW-1185">Reference proteome</keyword>
<feature type="transmembrane region" description="Helical" evidence="2">
    <location>
        <begin position="123"/>
        <end position="149"/>
    </location>
</feature>